<evidence type="ECO:0000256" key="3">
    <source>
        <dbReference type="ARBA" id="ARBA00022729"/>
    </source>
</evidence>
<dbReference type="EMBL" id="AENN01000013">
    <property type="protein sequence ID" value="EFR31423.1"/>
    <property type="molecule type" value="Genomic_DNA"/>
</dbReference>
<gene>
    <name evidence="6" type="ORF">HMPREF9257_1100</name>
</gene>
<dbReference type="AlphaFoldDB" id="E4KNQ6"/>
<comment type="caution">
    <text evidence="6">The sequence shown here is derived from an EMBL/GenBank/DDBJ whole genome shotgun (WGS) entry which is preliminary data.</text>
</comment>
<proteinExistence type="predicted"/>
<name>E4KNQ6_9LACT</name>
<protein>
    <submittedName>
        <fullName evidence="6">ABC transporter, solute-binding protein</fullName>
    </submittedName>
</protein>
<evidence type="ECO:0000256" key="1">
    <source>
        <dbReference type="ARBA" id="ARBA00004418"/>
    </source>
</evidence>
<keyword evidence="7" id="KW-1185">Reference proteome</keyword>
<dbReference type="CDD" id="cd13663">
    <property type="entry name" value="PBP2_PotD_PotF_like_2"/>
    <property type="match status" value="1"/>
</dbReference>
<dbReference type="GO" id="GO:0015846">
    <property type="term" value="P:polyamine transport"/>
    <property type="evidence" value="ECO:0007669"/>
    <property type="project" value="InterPro"/>
</dbReference>
<dbReference type="PANTHER" id="PTHR30222">
    <property type="entry name" value="SPERMIDINE/PUTRESCINE-BINDING PERIPLASMIC PROTEIN"/>
    <property type="match status" value="1"/>
</dbReference>
<evidence type="ECO:0000313" key="7">
    <source>
        <dbReference type="Proteomes" id="UP000005990"/>
    </source>
</evidence>
<accession>E4KNQ6</accession>
<organism evidence="6 7">
    <name type="scientific">Eremococcus coleocola ACS-139-V-Col8</name>
    <dbReference type="NCBI Taxonomy" id="908337"/>
    <lineage>
        <taxon>Bacteria</taxon>
        <taxon>Bacillati</taxon>
        <taxon>Bacillota</taxon>
        <taxon>Bacilli</taxon>
        <taxon>Lactobacillales</taxon>
        <taxon>Aerococcaceae</taxon>
        <taxon>Eremococcus</taxon>
    </lineage>
</organism>
<dbReference type="PIRSF" id="PIRSF019574">
    <property type="entry name" value="Periplasmic_polyamine_BP"/>
    <property type="match status" value="1"/>
</dbReference>
<evidence type="ECO:0000313" key="6">
    <source>
        <dbReference type="EMBL" id="EFR31423.1"/>
    </source>
</evidence>
<keyword evidence="2" id="KW-0813">Transport</keyword>
<evidence type="ECO:0000256" key="2">
    <source>
        <dbReference type="ARBA" id="ARBA00022448"/>
    </source>
</evidence>
<dbReference type="PRINTS" id="PR00909">
    <property type="entry name" value="SPERMDNBNDNG"/>
</dbReference>
<sequence length="358" mass="40047">MKLLRNFVSLALLLVAILFLARHQMEAGSANDAANVINFYNWGDYIDPALIDEFESETGYRVIYETFDSNEAMMTKVQQGGTNYDVIVPSEYMVEAMKENDLLLPLDHSKLPNLAQIDPQFLDLAYDPQNQYSVPYFWGTLGIIYNTSMIEEGSIRDWADLWNPAYQGKILMIDGAREMIGIGLQSLGYSLNDIDSSHIRAAADKMKTLMPNVVGLITDEIKMHIAEGEVPLAVTFSGEAATAMDQNEDLAYVVPEKGSNLWLDTFAIPKIADNVEGAYALINFLISKEASIANAEYVGYATPNMEAKAALPKEITDDKAFYPDQAIMDKLEVYRNLGQAKLIEYNDRFLEVKIEPKS</sequence>
<dbReference type="RefSeq" id="WP_006418122.1">
    <property type="nucleotide sequence ID" value="NZ_AENN01000013.1"/>
</dbReference>
<evidence type="ECO:0000256" key="4">
    <source>
        <dbReference type="ARBA" id="ARBA00022764"/>
    </source>
</evidence>
<dbReference type="InterPro" id="IPR001188">
    <property type="entry name" value="Sperm_putr-bd"/>
</dbReference>
<dbReference type="eggNOG" id="COG0687">
    <property type="taxonomic scope" value="Bacteria"/>
</dbReference>
<comment type="subcellular location">
    <subcellularLocation>
        <location evidence="1">Periplasm</location>
    </subcellularLocation>
</comment>
<dbReference type="Pfam" id="PF13416">
    <property type="entry name" value="SBP_bac_8"/>
    <property type="match status" value="1"/>
</dbReference>
<dbReference type="InterPro" id="IPR006059">
    <property type="entry name" value="SBP"/>
</dbReference>
<dbReference type="GO" id="GO:0042597">
    <property type="term" value="C:periplasmic space"/>
    <property type="evidence" value="ECO:0007669"/>
    <property type="project" value="UniProtKB-SubCell"/>
</dbReference>
<keyword evidence="3" id="KW-0732">Signal</keyword>
<dbReference type="Gene3D" id="3.40.190.10">
    <property type="entry name" value="Periplasmic binding protein-like II"/>
    <property type="match status" value="2"/>
</dbReference>
<dbReference type="GO" id="GO:0019808">
    <property type="term" value="F:polyamine binding"/>
    <property type="evidence" value="ECO:0007669"/>
    <property type="project" value="InterPro"/>
</dbReference>
<keyword evidence="4" id="KW-0574">Periplasm</keyword>
<reference evidence="6 7" key="1">
    <citation type="submission" date="2010-10" db="EMBL/GenBank/DDBJ databases">
        <authorList>
            <person name="Durkin A.S."/>
            <person name="Madupu R."/>
            <person name="Torralba M."/>
            <person name="Gillis M."/>
            <person name="Methe B."/>
            <person name="Sutton G."/>
            <person name="Nelson K.E."/>
        </authorList>
    </citation>
    <scope>NUCLEOTIDE SEQUENCE [LARGE SCALE GENOMIC DNA]</scope>
    <source>
        <strain evidence="6 7">ACS-139-V-Col8</strain>
    </source>
</reference>
<dbReference type="OrthoDB" id="9769319at2"/>
<dbReference type="PANTHER" id="PTHR30222:SF17">
    <property type="entry name" value="SPERMIDINE_PUTRESCINE-BINDING PERIPLASMIC PROTEIN"/>
    <property type="match status" value="1"/>
</dbReference>
<dbReference type="SUPFAM" id="SSF53850">
    <property type="entry name" value="Periplasmic binding protein-like II"/>
    <property type="match status" value="1"/>
</dbReference>
<feature type="binding site" evidence="5">
    <location>
        <position position="92"/>
    </location>
    <ligand>
        <name>spermidine</name>
        <dbReference type="ChEBI" id="CHEBI:57834"/>
    </ligand>
</feature>
<evidence type="ECO:0000256" key="5">
    <source>
        <dbReference type="PIRSR" id="PIRSR019574-1"/>
    </source>
</evidence>
<dbReference type="Proteomes" id="UP000005990">
    <property type="component" value="Unassembled WGS sequence"/>
</dbReference>
<dbReference type="STRING" id="908337.HMPREF9257_1100"/>